<comment type="caution">
    <text evidence="3">The sequence shown here is derived from an EMBL/GenBank/DDBJ whole genome shotgun (WGS) entry which is preliminary data.</text>
</comment>
<dbReference type="InterPro" id="IPR011047">
    <property type="entry name" value="Quinoprotein_ADH-like_sf"/>
</dbReference>
<dbReference type="InterPro" id="IPR002372">
    <property type="entry name" value="PQQ_rpt_dom"/>
</dbReference>
<dbReference type="OrthoDB" id="9794322at2"/>
<dbReference type="Pfam" id="PF13360">
    <property type="entry name" value="PQQ_2"/>
    <property type="match status" value="1"/>
</dbReference>
<dbReference type="SMART" id="SM00564">
    <property type="entry name" value="PQQ"/>
    <property type="match status" value="4"/>
</dbReference>
<sequence>MRLVSTLTLLSLSTALADWPQWRGPGRDGVSTDTTPIAESFPEEGLTKVWESDFIPSDHLGGHGSPVVAGEQAFISVVWHDKVPSEQREIDSEVMQQMNYRGTSPELAKKMEADRLSMPAMRGAKLEEWLVAWRKENLSKKEDLSLGKWAESRFKAGKTALPLEELAKVSKRQGKPFANVEEFKLWMDKEQLSQPVKDKLMVAVPNTIKVAKDVVVCLDINTGKEVWKFEAEGKPTGRSSSSTAAVVDEKVYAAGSTHLYCISQKDGKMIWKAPLPAGGPAASPLVVGDVVYMAAGRAQAFSTAEGKILWEQKEASGNTGSPVLWTPESGEPVLLIVGAKALHGLSPKDGKVLWDVEGGGQSTPVSQGDWLVIYSGAKDVGLRAYQYVKDAEPKAAWSHYWETVRYSGSPIIHEGHVYLTCGGKHQCVELAGGKVNWLENEVNSTITSPILADGKLIVYENNGSHLRMVKAEAGGYQQLGRAKVEGMGCTSPALSNGKLIVRQREKLVCFDLRPKQ</sequence>
<accession>A0A4V3FFH1</accession>
<keyword evidence="1" id="KW-0732">Signal</keyword>
<evidence type="ECO:0000313" key="4">
    <source>
        <dbReference type="Proteomes" id="UP000295662"/>
    </source>
</evidence>
<feature type="domain" description="Pyrrolo-quinoline quinone repeat" evidence="2">
    <location>
        <begin position="212"/>
        <end position="357"/>
    </location>
</feature>
<feature type="signal peptide" evidence="1">
    <location>
        <begin position="1"/>
        <end position="17"/>
    </location>
</feature>
<reference evidence="3 4" key="1">
    <citation type="submission" date="2019-03" db="EMBL/GenBank/DDBJ databases">
        <title>Genomic Encyclopedia of Archaeal and Bacterial Type Strains, Phase II (KMG-II): from individual species to whole genera.</title>
        <authorList>
            <person name="Goeker M."/>
        </authorList>
    </citation>
    <scope>NUCLEOTIDE SEQUENCE [LARGE SCALE GENOMIC DNA]</scope>
    <source>
        <strain evidence="3 4">ATCC 25309</strain>
    </source>
</reference>
<dbReference type="EMBL" id="SOCA01000004">
    <property type="protein sequence ID" value="TDU70793.1"/>
    <property type="molecule type" value="Genomic_DNA"/>
</dbReference>
<dbReference type="PANTHER" id="PTHR34512:SF30">
    <property type="entry name" value="OUTER MEMBRANE PROTEIN ASSEMBLY FACTOR BAMB"/>
    <property type="match status" value="1"/>
</dbReference>
<proteinExistence type="predicted"/>
<keyword evidence="4" id="KW-1185">Reference proteome</keyword>
<evidence type="ECO:0000313" key="3">
    <source>
        <dbReference type="EMBL" id="TDU70793.1"/>
    </source>
</evidence>
<gene>
    <name evidence="3" type="ORF">EI77_02842</name>
</gene>
<dbReference type="Proteomes" id="UP000295662">
    <property type="component" value="Unassembled WGS sequence"/>
</dbReference>
<dbReference type="PANTHER" id="PTHR34512">
    <property type="entry name" value="CELL SURFACE PROTEIN"/>
    <property type="match status" value="1"/>
</dbReference>
<dbReference type="RefSeq" id="WP_133795881.1">
    <property type="nucleotide sequence ID" value="NZ_SOCA01000004.1"/>
</dbReference>
<organism evidence="3 4">
    <name type="scientific">Prosthecobacter fusiformis</name>
    <dbReference type="NCBI Taxonomy" id="48464"/>
    <lineage>
        <taxon>Bacteria</taxon>
        <taxon>Pseudomonadati</taxon>
        <taxon>Verrucomicrobiota</taxon>
        <taxon>Verrucomicrobiia</taxon>
        <taxon>Verrucomicrobiales</taxon>
        <taxon>Verrucomicrobiaceae</taxon>
        <taxon>Prosthecobacter</taxon>
    </lineage>
</organism>
<protein>
    <submittedName>
        <fullName evidence="3">Outer membrane protein assembly factor BamB</fullName>
    </submittedName>
</protein>
<dbReference type="InterPro" id="IPR018391">
    <property type="entry name" value="PQQ_b-propeller_rpt"/>
</dbReference>
<feature type="chain" id="PRO_5020188914" evidence="1">
    <location>
        <begin position="18"/>
        <end position="516"/>
    </location>
</feature>
<dbReference type="Gene3D" id="2.130.10.10">
    <property type="entry name" value="YVTN repeat-like/Quinoprotein amine dehydrogenase"/>
    <property type="match status" value="2"/>
</dbReference>
<dbReference type="AlphaFoldDB" id="A0A4V3FFH1"/>
<evidence type="ECO:0000256" key="1">
    <source>
        <dbReference type="SAM" id="SignalP"/>
    </source>
</evidence>
<evidence type="ECO:0000259" key="2">
    <source>
        <dbReference type="Pfam" id="PF13360"/>
    </source>
</evidence>
<dbReference type="InterPro" id="IPR015943">
    <property type="entry name" value="WD40/YVTN_repeat-like_dom_sf"/>
</dbReference>
<dbReference type="SUPFAM" id="SSF50998">
    <property type="entry name" value="Quinoprotein alcohol dehydrogenase-like"/>
    <property type="match status" value="1"/>
</dbReference>
<name>A0A4V3FFH1_9BACT</name>